<name>A0A8J2PYG6_9HEXA</name>
<proteinExistence type="predicted"/>
<protein>
    <submittedName>
        <fullName evidence="1">Uncharacterized protein</fullName>
    </submittedName>
</protein>
<comment type="caution">
    <text evidence="1">The sequence shown here is derived from an EMBL/GenBank/DDBJ whole genome shotgun (WGS) entry which is preliminary data.</text>
</comment>
<organism evidence="1 2">
    <name type="scientific">Allacma fusca</name>
    <dbReference type="NCBI Taxonomy" id="39272"/>
    <lineage>
        <taxon>Eukaryota</taxon>
        <taxon>Metazoa</taxon>
        <taxon>Ecdysozoa</taxon>
        <taxon>Arthropoda</taxon>
        <taxon>Hexapoda</taxon>
        <taxon>Collembola</taxon>
        <taxon>Symphypleona</taxon>
        <taxon>Sminthuridae</taxon>
        <taxon>Allacma</taxon>
    </lineage>
</organism>
<sequence>MEKWVDQLSDVACIDVGVGTNSSSKLLKSKKIGVGRNFEFKQLVNRRALRDSTANPIIYSSLLSTVSSN</sequence>
<accession>A0A8J2PYG6</accession>
<reference evidence="1" key="1">
    <citation type="submission" date="2021-06" db="EMBL/GenBank/DDBJ databases">
        <authorList>
            <person name="Hodson N. C."/>
            <person name="Mongue J. A."/>
            <person name="Jaron S. K."/>
        </authorList>
    </citation>
    <scope>NUCLEOTIDE SEQUENCE</scope>
</reference>
<evidence type="ECO:0000313" key="2">
    <source>
        <dbReference type="Proteomes" id="UP000708208"/>
    </source>
</evidence>
<dbReference type="Proteomes" id="UP000708208">
    <property type="component" value="Unassembled WGS sequence"/>
</dbReference>
<gene>
    <name evidence="1" type="ORF">AFUS01_LOCUS42674</name>
</gene>
<evidence type="ECO:0000313" key="1">
    <source>
        <dbReference type="EMBL" id="CAG7833022.1"/>
    </source>
</evidence>
<dbReference type="EMBL" id="CAJVCH010568141">
    <property type="protein sequence ID" value="CAG7833022.1"/>
    <property type="molecule type" value="Genomic_DNA"/>
</dbReference>
<keyword evidence="2" id="KW-1185">Reference proteome</keyword>
<dbReference type="AlphaFoldDB" id="A0A8J2PYG6"/>